<keyword evidence="7" id="KW-0677">Repeat</keyword>
<dbReference type="SUPFAM" id="SSF81665">
    <property type="entry name" value="Calcium ATPase, transmembrane domain M"/>
    <property type="match status" value="1"/>
</dbReference>
<dbReference type="InterPro" id="IPR036412">
    <property type="entry name" value="HAD-like_sf"/>
</dbReference>
<gene>
    <name evidence="21" type="ORF">FLSS-1_0016</name>
</gene>
<evidence type="ECO:0000256" key="14">
    <source>
        <dbReference type="ARBA" id="ARBA00023008"/>
    </source>
</evidence>
<feature type="compositionally biased region" description="Basic and acidic residues" evidence="18">
    <location>
        <begin position="1"/>
        <end position="14"/>
    </location>
</feature>
<dbReference type="GO" id="GO:0005524">
    <property type="term" value="F:ATP binding"/>
    <property type="evidence" value="ECO:0007669"/>
    <property type="project" value="UniProtKB-KW"/>
</dbReference>
<dbReference type="InterPro" id="IPR023298">
    <property type="entry name" value="ATPase_P-typ_TM_dom_sf"/>
</dbReference>
<dbReference type="PROSITE" id="PS01047">
    <property type="entry name" value="HMA_1"/>
    <property type="match status" value="1"/>
</dbReference>
<dbReference type="InterPro" id="IPR008250">
    <property type="entry name" value="ATPase_P-typ_transduc_dom_A_sf"/>
</dbReference>
<keyword evidence="16 19" id="KW-0472">Membrane</keyword>
<comment type="similarity">
    <text evidence="2">Belongs to the cation transport ATPase (P-type) (TC 3.A.3) family. Type IB subfamily.</text>
</comment>
<dbReference type="PRINTS" id="PR00119">
    <property type="entry name" value="CATATPASE"/>
</dbReference>
<keyword evidence="3" id="KW-0813">Transport</keyword>
<evidence type="ECO:0000256" key="6">
    <source>
        <dbReference type="ARBA" id="ARBA00022723"/>
    </source>
</evidence>
<dbReference type="CDD" id="cd00371">
    <property type="entry name" value="HMA"/>
    <property type="match status" value="2"/>
</dbReference>
<comment type="subcellular location">
    <subcellularLocation>
        <location evidence="1">Cell membrane</location>
        <topology evidence="1">Multi-pass membrane protein</topology>
    </subcellularLocation>
</comment>
<dbReference type="GO" id="GO:0005886">
    <property type="term" value="C:plasma membrane"/>
    <property type="evidence" value="ECO:0007669"/>
    <property type="project" value="UniProtKB-SubCell"/>
</dbReference>
<dbReference type="SUPFAM" id="SSF55008">
    <property type="entry name" value="HMA, heavy metal-associated domain"/>
    <property type="match status" value="2"/>
</dbReference>
<dbReference type="InterPro" id="IPR006122">
    <property type="entry name" value="HMA_Cu_ion-bd"/>
</dbReference>
<dbReference type="InterPro" id="IPR027256">
    <property type="entry name" value="P-typ_ATPase_IB"/>
</dbReference>
<feature type="transmembrane region" description="Helical" evidence="19">
    <location>
        <begin position="433"/>
        <end position="455"/>
    </location>
</feature>
<dbReference type="NCBIfam" id="TIGR01525">
    <property type="entry name" value="ATPase-IB_hvy"/>
    <property type="match status" value="1"/>
</dbReference>
<dbReference type="NCBIfam" id="TIGR01494">
    <property type="entry name" value="ATPase_P-type"/>
    <property type="match status" value="1"/>
</dbReference>
<dbReference type="InterPro" id="IPR017969">
    <property type="entry name" value="Heavy-metal-associated_CS"/>
</dbReference>
<feature type="domain" description="HMA" evidence="20">
    <location>
        <begin position="19"/>
        <end position="85"/>
    </location>
</feature>
<dbReference type="SUPFAM" id="SSF81653">
    <property type="entry name" value="Calcium ATPase, transduction domain A"/>
    <property type="match status" value="1"/>
</dbReference>
<dbReference type="InterPro" id="IPR023299">
    <property type="entry name" value="ATPase_P-typ_cyto_dom_N"/>
</dbReference>
<dbReference type="PANTHER" id="PTHR43520:SF8">
    <property type="entry name" value="P-TYPE CU(+) TRANSPORTER"/>
    <property type="match status" value="1"/>
</dbReference>
<keyword evidence="17" id="KW-0175">Coiled coil</keyword>
<keyword evidence="4" id="KW-1003">Cell membrane</keyword>
<dbReference type="PANTHER" id="PTHR43520">
    <property type="entry name" value="ATP7, ISOFORM B"/>
    <property type="match status" value="1"/>
</dbReference>
<evidence type="ECO:0000256" key="3">
    <source>
        <dbReference type="ARBA" id="ARBA00022448"/>
    </source>
</evidence>
<name>M1QA30_9ZZZZ</name>
<keyword evidence="5 19" id="KW-0812">Transmembrane</keyword>
<keyword evidence="9" id="KW-0187">Copper transport</keyword>
<feature type="transmembrane region" description="Helical" evidence="19">
    <location>
        <begin position="188"/>
        <end position="208"/>
    </location>
</feature>
<dbReference type="Pfam" id="PF00702">
    <property type="entry name" value="Hydrolase"/>
    <property type="match status" value="1"/>
</dbReference>
<dbReference type="InterPro" id="IPR006121">
    <property type="entry name" value="HMA_dom"/>
</dbReference>
<organism evidence="21">
    <name type="scientific">uncultured organism</name>
    <dbReference type="NCBI Taxonomy" id="155900"/>
    <lineage>
        <taxon>unclassified sequences</taxon>
        <taxon>environmental samples</taxon>
    </lineage>
</organism>
<feature type="transmembrane region" description="Helical" evidence="19">
    <location>
        <begin position="795"/>
        <end position="818"/>
    </location>
</feature>
<dbReference type="PROSITE" id="PS00154">
    <property type="entry name" value="ATPASE_E1_E2"/>
    <property type="match status" value="1"/>
</dbReference>
<evidence type="ECO:0000256" key="4">
    <source>
        <dbReference type="ARBA" id="ARBA00022475"/>
    </source>
</evidence>
<evidence type="ECO:0000256" key="16">
    <source>
        <dbReference type="ARBA" id="ARBA00023136"/>
    </source>
</evidence>
<dbReference type="InterPro" id="IPR001757">
    <property type="entry name" value="P_typ_ATPase"/>
</dbReference>
<dbReference type="FunFam" id="3.30.70.100:FF:000005">
    <property type="entry name" value="Copper-exporting P-type ATPase A"/>
    <property type="match status" value="2"/>
</dbReference>
<dbReference type="GO" id="GO:0055070">
    <property type="term" value="P:copper ion homeostasis"/>
    <property type="evidence" value="ECO:0007669"/>
    <property type="project" value="TreeGrafter"/>
</dbReference>
<keyword evidence="10" id="KW-0067">ATP-binding</keyword>
<dbReference type="Pfam" id="PF00122">
    <property type="entry name" value="E1-E2_ATPase"/>
    <property type="match status" value="1"/>
</dbReference>
<dbReference type="InterPro" id="IPR023214">
    <property type="entry name" value="HAD_sf"/>
</dbReference>
<evidence type="ECO:0000256" key="12">
    <source>
        <dbReference type="ARBA" id="ARBA00022967"/>
    </source>
</evidence>
<dbReference type="FunFam" id="2.70.150.10:FF:000020">
    <property type="entry name" value="Copper-exporting P-type ATPase A"/>
    <property type="match status" value="1"/>
</dbReference>
<evidence type="ECO:0000256" key="9">
    <source>
        <dbReference type="ARBA" id="ARBA00022796"/>
    </source>
</evidence>
<dbReference type="Gene3D" id="2.70.150.10">
    <property type="entry name" value="Calcium-transporting ATPase, cytoplasmic transduction domain A"/>
    <property type="match status" value="1"/>
</dbReference>
<protein>
    <submittedName>
        <fullName evidence="21">Heavy metal translocating P-type ATPase</fullName>
    </submittedName>
</protein>
<feature type="transmembrane region" description="Helical" evidence="19">
    <location>
        <begin position="253"/>
        <end position="273"/>
    </location>
</feature>
<feature type="region of interest" description="Disordered" evidence="18">
    <location>
        <begin position="1"/>
        <end position="22"/>
    </location>
</feature>
<dbReference type="GO" id="GO:0016887">
    <property type="term" value="F:ATP hydrolysis activity"/>
    <property type="evidence" value="ECO:0007669"/>
    <property type="project" value="InterPro"/>
</dbReference>
<keyword evidence="6" id="KW-0479">Metal-binding</keyword>
<dbReference type="SUPFAM" id="SSF56784">
    <property type="entry name" value="HAD-like"/>
    <property type="match status" value="1"/>
</dbReference>
<dbReference type="AlphaFoldDB" id="M1QA30"/>
<keyword evidence="14" id="KW-0186">Copper</keyword>
<evidence type="ECO:0000256" key="10">
    <source>
        <dbReference type="ARBA" id="ARBA00022840"/>
    </source>
</evidence>
<evidence type="ECO:0000313" key="21">
    <source>
        <dbReference type="EMBL" id="AGF92828.1"/>
    </source>
</evidence>
<evidence type="ECO:0000256" key="2">
    <source>
        <dbReference type="ARBA" id="ARBA00006024"/>
    </source>
</evidence>
<dbReference type="NCBIfam" id="TIGR00003">
    <property type="entry name" value="copper ion binding protein"/>
    <property type="match status" value="2"/>
</dbReference>
<sequence>MNEKKEEKDEGRKKSESKKKTRLDIEGMSCASCAQAVEKGLADLEGTENVNVNIATDEAFLNYDPDKVDKKDMEEAVEEAGYALDKSRKEEVMELDIGGMSCASCSRTVEVALNELEGVKEANVNLTTEKARVNYDPSKTGYPEFKEAVENSGYEVKENSEEEEVKRKTSKLEESQEKVDKAKKKMKWTWIFVAPIIAWMVPEMITGIKWPTPLIYDAGMILLATPALLWTGRETLRSGLKSASHLSPNMDTLITMGSTAAYFTGFVTVLSEFGLAPHLLNYSGVGAMIMGFHLTGRYIETKAKGRASEAIQKLMSLEADTARVLRNGEEVEVNLSEVEVGDLMRIRPGEKIPTDGVVKDGKSSVDESIATGESMPVEKSVGDEVIGATVNKQGVLEVEATGVGEDTFLSQVVKLVEEAQGTKVPIQNFADRVTTFFVPTVITIALLTIGLWLGIPDTLHNLAVWASGFIPWVDPTLGIISLAMFAGISVLVIACPCALGLATPTALMVGSGKGAENGVLIRKGEAIQTMKDIDTLVLDKTGTITKGKPGVTDLIAKNTSEEELLKLAASAEGGSEHPLGEAIVEKAEEKNLKLRKVTEFSALVGKGIEAKLDGDKLLVGNKDLMEENEVDYEEVKKQVGNLESQAKTAMLIAKNGKLLGVIGVADQIKEDSAEAIAELRELGLEPVMITGDNERTANAIAKQVGIDRVIAEVMPDRKRDEVMKLQEGGENVAMVGDGINDAPALKQANVGIAIGSGTDIAIEAADITLVKGDLSAVVKAVKLSEATFSKIKGNLFWAFFYNTVAIPIAVMGFLHPAIAEMAMAFSSINVVTNSNRLKSVDISPSYES</sequence>
<evidence type="ECO:0000256" key="8">
    <source>
        <dbReference type="ARBA" id="ARBA00022741"/>
    </source>
</evidence>
<feature type="domain" description="HMA" evidence="20">
    <location>
        <begin position="91"/>
        <end position="157"/>
    </location>
</feature>
<dbReference type="InterPro" id="IPR044492">
    <property type="entry name" value="P_typ_ATPase_HD_dom"/>
</dbReference>
<keyword evidence="8" id="KW-0547">Nucleotide-binding</keyword>
<dbReference type="InterPro" id="IPR036163">
    <property type="entry name" value="HMA_dom_sf"/>
</dbReference>
<evidence type="ECO:0000256" key="13">
    <source>
        <dbReference type="ARBA" id="ARBA00022989"/>
    </source>
</evidence>
<keyword evidence="15" id="KW-0406">Ion transport</keyword>
<dbReference type="PROSITE" id="PS50846">
    <property type="entry name" value="HMA_2"/>
    <property type="match status" value="2"/>
</dbReference>
<dbReference type="CDD" id="cd02094">
    <property type="entry name" value="P-type_ATPase_Cu-like"/>
    <property type="match status" value="1"/>
</dbReference>
<evidence type="ECO:0000256" key="15">
    <source>
        <dbReference type="ARBA" id="ARBA00023065"/>
    </source>
</evidence>
<dbReference type="SFLD" id="SFLDS00003">
    <property type="entry name" value="Haloacid_Dehalogenase"/>
    <property type="match status" value="1"/>
</dbReference>
<evidence type="ECO:0000256" key="11">
    <source>
        <dbReference type="ARBA" id="ARBA00022842"/>
    </source>
</evidence>
<dbReference type="EMBL" id="JX684073">
    <property type="protein sequence ID" value="AGF92828.1"/>
    <property type="molecule type" value="Genomic_DNA"/>
</dbReference>
<evidence type="ECO:0000256" key="18">
    <source>
        <dbReference type="SAM" id="MobiDB-lite"/>
    </source>
</evidence>
<reference evidence="21" key="1">
    <citation type="journal article" date="2013" name="Syst. Appl. Microbiol.">
        <title>New insights into the archaeal diversity of a hypersaline microbial mat obtained by a metagenomic approach.</title>
        <authorList>
            <person name="Lopez-Lopez A."/>
            <person name="Richter M."/>
            <person name="Pena A."/>
            <person name="Tamames J."/>
            <person name="Rossello-Mora R."/>
        </authorList>
    </citation>
    <scope>NUCLEOTIDE SEQUENCE</scope>
</reference>
<dbReference type="SFLD" id="SFLDG00002">
    <property type="entry name" value="C1.7:_P-type_atpase_like"/>
    <property type="match status" value="1"/>
</dbReference>
<dbReference type="Gene3D" id="3.30.70.100">
    <property type="match status" value="2"/>
</dbReference>
<feature type="region of interest" description="Disordered" evidence="18">
    <location>
        <begin position="155"/>
        <end position="175"/>
    </location>
</feature>
<dbReference type="InterPro" id="IPR018303">
    <property type="entry name" value="ATPase_P-typ_P_site"/>
</dbReference>
<keyword evidence="11" id="KW-0460">Magnesium</keyword>
<feature type="transmembrane region" description="Helical" evidence="19">
    <location>
        <begin position="214"/>
        <end position="232"/>
    </location>
</feature>
<dbReference type="SFLD" id="SFLDF00027">
    <property type="entry name" value="p-type_atpase"/>
    <property type="match status" value="1"/>
</dbReference>
<evidence type="ECO:0000256" key="7">
    <source>
        <dbReference type="ARBA" id="ARBA00022737"/>
    </source>
</evidence>
<keyword evidence="13 19" id="KW-1133">Transmembrane helix</keyword>
<evidence type="ECO:0000256" key="17">
    <source>
        <dbReference type="SAM" id="Coils"/>
    </source>
</evidence>
<evidence type="ECO:0000256" key="19">
    <source>
        <dbReference type="SAM" id="Phobius"/>
    </source>
</evidence>
<feature type="transmembrane region" description="Helical" evidence="19">
    <location>
        <begin position="279"/>
        <end position="299"/>
    </location>
</feature>
<proteinExistence type="inferred from homology"/>
<feature type="transmembrane region" description="Helical" evidence="19">
    <location>
        <begin position="475"/>
        <end position="501"/>
    </location>
</feature>
<accession>M1QA30</accession>
<keyword evidence="12" id="KW-1278">Translocase</keyword>
<dbReference type="PRINTS" id="PR00942">
    <property type="entry name" value="CUATPASEI"/>
</dbReference>
<evidence type="ECO:0000256" key="5">
    <source>
        <dbReference type="ARBA" id="ARBA00022692"/>
    </source>
</evidence>
<dbReference type="Gene3D" id="3.40.50.1000">
    <property type="entry name" value="HAD superfamily/HAD-like"/>
    <property type="match status" value="1"/>
</dbReference>
<feature type="coiled-coil region" evidence="17">
    <location>
        <begin position="625"/>
        <end position="685"/>
    </location>
</feature>
<dbReference type="GO" id="GO:0005507">
    <property type="term" value="F:copper ion binding"/>
    <property type="evidence" value="ECO:0007669"/>
    <property type="project" value="InterPro"/>
</dbReference>
<evidence type="ECO:0000256" key="1">
    <source>
        <dbReference type="ARBA" id="ARBA00004651"/>
    </source>
</evidence>
<dbReference type="Gene3D" id="3.40.1110.10">
    <property type="entry name" value="Calcium-transporting ATPase, cytoplasmic domain N"/>
    <property type="match status" value="1"/>
</dbReference>
<evidence type="ECO:0000259" key="20">
    <source>
        <dbReference type="PROSITE" id="PS50846"/>
    </source>
</evidence>
<dbReference type="InterPro" id="IPR059000">
    <property type="entry name" value="ATPase_P-type_domA"/>
</dbReference>
<dbReference type="Pfam" id="PF00403">
    <property type="entry name" value="HMA"/>
    <property type="match status" value="2"/>
</dbReference>
<dbReference type="PRINTS" id="PR00943">
    <property type="entry name" value="CUATPASE"/>
</dbReference>
<dbReference type="GO" id="GO:0043682">
    <property type="term" value="F:P-type divalent copper transporter activity"/>
    <property type="evidence" value="ECO:0007669"/>
    <property type="project" value="TreeGrafter"/>
</dbReference>